<name>A0A2G4YTG4_9PROT</name>
<accession>A0A2G4YTG4</accession>
<gene>
    <name evidence="2" type="ORF">CRD36_02795</name>
</gene>
<protein>
    <recommendedName>
        <fullName evidence="4">DUF721 domain-containing protein</fullName>
    </recommendedName>
</protein>
<dbReference type="AlphaFoldDB" id="A0A2G4YTG4"/>
<proteinExistence type="predicted"/>
<dbReference type="EMBL" id="PDEM01000009">
    <property type="protein sequence ID" value="PHZ85632.1"/>
    <property type="molecule type" value="Genomic_DNA"/>
</dbReference>
<sequence>MKTKAIRKPKTLAEAVQGVSNRAFRRFGFSQREIISRWPEIVGAALADCSLPERLTFPQDDKRGGTLYIRIQGNMAPELQHFEPMVIERINAYYGYPAVERLSYRHGPVPTRTHKTRRPDPVLSDSQQKDLAEQLKGVTNPELYQALYRLGAEVVAEKKPDKPKDRLRFTRRGMGRRKPM</sequence>
<dbReference type="InterPro" id="IPR010593">
    <property type="entry name" value="DUF1159"/>
</dbReference>
<dbReference type="InParanoid" id="A0A2G4YTG4"/>
<dbReference type="Proteomes" id="UP000229730">
    <property type="component" value="Unassembled WGS sequence"/>
</dbReference>
<feature type="compositionally biased region" description="Basic residues" evidence="1">
    <location>
        <begin position="169"/>
        <end position="180"/>
    </location>
</feature>
<organism evidence="2 3">
    <name type="scientific">Paremcibacter congregatus</name>
    <dbReference type="NCBI Taxonomy" id="2043170"/>
    <lineage>
        <taxon>Bacteria</taxon>
        <taxon>Pseudomonadati</taxon>
        <taxon>Pseudomonadota</taxon>
        <taxon>Alphaproteobacteria</taxon>
        <taxon>Emcibacterales</taxon>
        <taxon>Emcibacteraceae</taxon>
        <taxon>Paremcibacter</taxon>
    </lineage>
</organism>
<evidence type="ECO:0000256" key="1">
    <source>
        <dbReference type="SAM" id="MobiDB-lite"/>
    </source>
</evidence>
<keyword evidence="3" id="KW-1185">Reference proteome</keyword>
<dbReference type="Pfam" id="PF05258">
    <property type="entry name" value="DciA"/>
    <property type="match status" value="1"/>
</dbReference>
<feature type="region of interest" description="Disordered" evidence="1">
    <location>
        <begin position="159"/>
        <end position="180"/>
    </location>
</feature>
<reference evidence="2 3" key="1">
    <citation type="submission" date="2017-10" db="EMBL/GenBank/DDBJ databases">
        <title>Frigbacter circumglobatus gen. nov. sp. nov., isolated from sediment cultured in situ.</title>
        <authorList>
            <person name="Zhao Z."/>
        </authorList>
    </citation>
    <scope>NUCLEOTIDE SEQUENCE [LARGE SCALE GENOMIC DNA]</scope>
    <source>
        <strain evidence="2 3">ZYL</strain>
    </source>
</reference>
<dbReference type="RefSeq" id="WP_099471216.1">
    <property type="nucleotide sequence ID" value="NZ_CP041025.1"/>
</dbReference>
<feature type="compositionally biased region" description="Basic and acidic residues" evidence="1">
    <location>
        <begin position="159"/>
        <end position="168"/>
    </location>
</feature>
<dbReference type="InterPro" id="IPR007922">
    <property type="entry name" value="DciA-like"/>
</dbReference>
<dbReference type="OrthoDB" id="7160947at2"/>
<comment type="caution">
    <text evidence="2">The sequence shown here is derived from an EMBL/GenBank/DDBJ whole genome shotgun (WGS) entry which is preliminary data.</text>
</comment>
<feature type="region of interest" description="Disordered" evidence="1">
    <location>
        <begin position="107"/>
        <end position="127"/>
    </location>
</feature>
<evidence type="ECO:0000313" key="2">
    <source>
        <dbReference type="EMBL" id="PHZ85632.1"/>
    </source>
</evidence>
<evidence type="ECO:0000313" key="3">
    <source>
        <dbReference type="Proteomes" id="UP000229730"/>
    </source>
</evidence>
<dbReference type="PIRSF" id="PIRSF032064">
    <property type="entry name" value="UCP032064"/>
    <property type="match status" value="1"/>
</dbReference>
<evidence type="ECO:0008006" key="4">
    <source>
        <dbReference type="Google" id="ProtNLM"/>
    </source>
</evidence>